<gene>
    <name evidence="2" type="ORF">PLEPLA_LOCUS18943</name>
</gene>
<feature type="compositionally biased region" description="Basic and acidic residues" evidence="1">
    <location>
        <begin position="61"/>
        <end position="86"/>
    </location>
</feature>
<dbReference type="AlphaFoldDB" id="A0A9N7UIC0"/>
<accession>A0A9N7UIC0</accession>
<dbReference type="Proteomes" id="UP001153269">
    <property type="component" value="Unassembled WGS sequence"/>
</dbReference>
<feature type="compositionally biased region" description="Basic and acidic residues" evidence="1">
    <location>
        <begin position="94"/>
        <end position="103"/>
    </location>
</feature>
<evidence type="ECO:0000313" key="3">
    <source>
        <dbReference type="Proteomes" id="UP001153269"/>
    </source>
</evidence>
<sequence>MRTLWLPLCELCTHEEADPSAQRDGENKVERPSSLWALLLCRAADGLIEPARHTYIQTSNTREEGDEGKRRTKKTSSDSRESERGKIQQKGIGRGKEKERGEKQLSVLFLPSPVVPWPASG</sequence>
<name>A0A9N7UIC0_PLEPL</name>
<reference evidence="2" key="1">
    <citation type="submission" date="2020-03" db="EMBL/GenBank/DDBJ databases">
        <authorList>
            <person name="Weist P."/>
        </authorList>
    </citation>
    <scope>NUCLEOTIDE SEQUENCE</scope>
</reference>
<proteinExistence type="predicted"/>
<keyword evidence="3" id="KW-1185">Reference proteome</keyword>
<comment type="caution">
    <text evidence="2">The sequence shown here is derived from an EMBL/GenBank/DDBJ whole genome shotgun (WGS) entry which is preliminary data.</text>
</comment>
<feature type="region of interest" description="Disordered" evidence="1">
    <location>
        <begin position="51"/>
        <end position="105"/>
    </location>
</feature>
<organism evidence="2 3">
    <name type="scientific">Pleuronectes platessa</name>
    <name type="common">European plaice</name>
    <dbReference type="NCBI Taxonomy" id="8262"/>
    <lineage>
        <taxon>Eukaryota</taxon>
        <taxon>Metazoa</taxon>
        <taxon>Chordata</taxon>
        <taxon>Craniata</taxon>
        <taxon>Vertebrata</taxon>
        <taxon>Euteleostomi</taxon>
        <taxon>Actinopterygii</taxon>
        <taxon>Neopterygii</taxon>
        <taxon>Teleostei</taxon>
        <taxon>Neoteleostei</taxon>
        <taxon>Acanthomorphata</taxon>
        <taxon>Carangaria</taxon>
        <taxon>Pleuronectiformes</taxon>
        <taxon>Pleuronectoidei</taxon>
        <taxon>Pleuronectidae</taxon>
        <taxon>Pleuronectes</taxon>
    </lineage>
</organism>
<evidence type="ECO:0000256" key="1">
    <source>
        <dbReference type="SAM" id="MobiDB-lite"/>
    </source>
</evidence>
<dbReference type="EMBL" id="CADEAL010001288">
    <property type="protein sequence ID" value="CAB1430947.1"/>
    <property type="molecule type" value="Genomic_DNA"/>
</dbReference>
<evidence type="ECO:0000313" key="2">
    <source>
        <dbReference type="EMBL" id="CAB1430947.1"/>
    </source>
</evidence>
<protein>
    <submittedName>
        <fullName evidence="2">Uncharacterized protein</fullName>
    </submittedName>
</protein>